<sequence length="225" mass="26168">MHTFEIYEEYYDWTPLSSTSDARVHLLEYGGEDPPNVYQPKEPLVAKSYPDDVKSTRREYKRLLWMEMNKVNGVPKPVTLYEEDGAYMFYLALPGIDAGAFLKRQQPGTIISTLRQIGRYLSFLHKQNIDECPFIYSEDSIHTDLAFTHGDFNLSNVIVNENYITGSVDMGSVGVRDRYFDLAVMTLDIRKTLGSEYVQYFYEGYRIKDHFDAQKMEQFVRVVEA</sequence>
<name>A0A6N8U213_9STAP</name>
<evidence type="ECO:0000256" key="7">
    <source>
        <dbReference type="PIRSR" id="PIRSR000706-1"/>
    </source>
</evidence>
<comment type="similarity">
    <text evidence="1">Belongs to the aminoglycoside phosphotransferase family.</text>
</comment>
<keyword evidence="3" id="KW-0547">Nucleotide-binding</keyword>
<feature type="active site" description="Proton acceptor" evidence="7">
    <location>
        <position position="151"/>
    </location>
</feature>
<evidence type="ECO:0000313" key="11">
    <source>
        <dbReference type="Proteomes" id="UP000436284"/>
    </source>
</evidence>
<proteinExistence type="inferred from homology"/>
<keyword evidence="5" id="KW-0067">ATP-binding</keyword>
<evidence type="ECO:0000256" key="6">
    <source>
        <dbReference type="ARBA" id="ARBA00023251"/>
    </source>
</evidence>
<dbReference type="AlphaFoldDB" id="A0A6N8U213"/>
<evidence type="ECO:0000256" key="4">
    <source>
        <dbReference type="ARBA" id="ARBA00022777"/>
    </source>
</evidence>
<dbReference type="GO" id="GO:0016773">
    <property type="term" value="F:phosphotransferase activity, alcohol group as acceptor"/>
    <property type="evidence" value="ECO:0007669"/>
    <property type="project" value="InterPro"/>
</dbReference>
<keyword evidence="8" id="KW-0460">Magnesium</keyword>
<evidence type="ECO:0000256" key="8">
    <source>
        <dbReference type="PIRSR" id="PIRSR000706-2"/>
    </source>
</evidence>
<evidence type="ECO:0000259" key="9">
    <source>
        <dbReference type="Pfam" id="PF01636"/>
    </source>
</evidence>
<feature type="binding site" evidence="8">
    <location>
        <position position="156"/>
    </location>
    <ligand>
        <name>Mg(2+)</name>
        <dbReference type="ChEBI" id="CHEBI:18420"/>
    </ligand>
</feature>
<dbReference type="InterPro" id="IPR024165">
    <property type="entry name" value="Kan/Strep_kinase"/>
</dbReference>
<dbReference type="OrthoDB" id="3806873at2"/>
<dbReference type="GO" id="GO:0046872">
    <property type="term" value="F:metal ion binding"/>
    <property type="evidence" value="ECO:0007669"/>
    <property type="project" value="UniProtKB-KW"/>
</dbReference>
<reference evidence="10 11" key="1">
    <citation type="submission" date="2019-12" db="EMBL/GenBank/DDBJ databases">
        <title>Salinicoccus cyprini sp. nov., isolated from gastro-intestinal tract of mirror carp, Cyprinus carpio var. specularis, collected from Gobind Sagar Reservoir, Himachal Pradesh, India.</title>
        <authorList>
            <person name="Talwar C."/>
            <person name="Singh A.K."/>
            <person name="Lal R."/>
            <person name="Negi R.K."/>
        </authorList>
    </citation>
    <scope>NUCLEOTIDE SEQUENCE [LARGE SCALE GENOMIC DNA]</scope>
    <source>
        <strain evidence="10 11">J-82</strain>
    </source>
</reference>
<dbReference type="GO" id="GO:0046677">
    <property type="term" value="P:response to antibiotic"/>
    <property type="evidence" value="ECO:0007669"/>
    <property type="project" value="UniProtKB-KW"/>
</dbReference>
<dbReference type="GO" id="GO:0016301">
    <property type="term" value="F:kinase activity"/>
    <property type="evidence" value="ECO:0007669"/>
    <property type="project" value="UniProtKB-KW"/>
</dbReference>
<keyword evidence="4" id="KW-0418">Kinase</keyword>
<feature type="domain" description="Aminoglycoside phosphotransferase" evidence="9">
    <location>
        <begin position="144"/>
        <end position="213"/>
    </location>
</feature>
<dbReference type="Pfam" id="PF01636">
    <property type="entry name" value="APH"/>
    <property type="match status" value="2"/>
</dbReference>
<comment type="caution">
    <text evidence="10">The sequence shown here is derived from an EMBL/GenBank/DDBJ whole genome shotgun (WGS) entry which is preliminary data.</text>
</comment>
<accession>A0A6N8U213</accession>
<dbReference type="Proteomes" id="UP000436284">
    <property type="component" value="Unassembled WGS sequence"/>
</dbReference>
<evidence type="ECO:0000256" key="1">
    <source>
        <dbReference type="ARBA" id="ARBA00006219"/>
    </source>
</evidence>
<dbReference type="InterPro" id="IPR011009">
    <property type="entry name" value="Kinase-like_dom_sf"/>
</dbReference>
<dbReference type="GO" id="GO:0005524">
    <property type="term" value="F:ATP binding"/>
    <property type="evidence" value="ECO:0007669"/>
    <property type="project" value="UniProtKB-KW"/>
</dbReference>
<organism evidence="10 11">
    <name type="scientific">Salinicoccus hispanicus</name>
    <dbReference type="NCBI Taxonomy" id="157225"/>
    <lineage>
        <taxon>Bacteria</taxon>
        <taxon>Bacillati</taxon>
        <taxon>Bacillota</taxon>
        <taxon>Bacilli</taxon>
        <taxon>Bacillales</taxon>
        <taxon>Staphylococcaceae</taxon>
        <taxon>Salinicoccus</taxon>
    </lineage>
</organism>
<evidence type="ECO:0000313" key="10">
    <source>
        <dbReference type="EMBL" id="MXQ51763.1"/>
    </source>
</evidence>
<dbReference type="SUPFAM" id="SSF56112">
    <property type="entry name" value="Protein kinase-like (PK-like)"/>
    <property type="match status" value="1"/>
</dbReference>
<feature type="binding site" evidence="8">
    <location>
        <position position="169"/>
    </location>
    <ligand>
        <name>Mg(2+)</name>
        <dbReference type="ChEBI" id="CHEBI:18420"/>
    </ligand>
</feature>
<dbReference type="RefSeq" id="WP_160656931.1">
    <property type="nucleotide sequence ID" value="NZ_JBHRWU010000001.1"/>
</dbReference>
<keyword evidence="6" id="KW-0046">Antibiotic resistance</keyword>
<evidence type="ECO:0000256" key="5">
    <source>
        <dbReference type="ARBA" id="ARBA00022840"/>
    </source>
</evidence>
<dbReference type="Gene3D" id="3.90.1200.10">
    <property type="match status" value="1"/>
</dbReference>
<dbReference type="EMBL" id="WUUK01000004">
    <property type="protein sequence ID" value="MXQ51763.1"/>
    <property type="molecule type" value="Genomic_DNA"/>
</dbReference>
<keyword evidence="11" id="KW-1185">Reference proteome</keyword>
<evidence type="ECO:0000256" key="3">
    <source>
        <dbReference type="ARBA" id="ARBA00022741"/>
    </source>
</evidence>
<evidence type="ECO:0000256" key="2">
    <source>
        <dbReference type="ARBA" id="ARBA00022679"/>
    </source>
</evidence>
<feature type="domain" description="Aminoglycoside phosphotransferase" evidence="9">
    <location>
        <begin position="37"/>
        <end position="138"/>
    </location>
</feature>
<dbReference type="PIRSF" id="PIRSF000706">
    <property type="entry name" value="Kanamycin_kin"/>
    <property type="match status" value="1"/>
</dbReference>
<gene>
    <name evidence="10" type="ORF">GQ671_10855</name>
</gene>
<keyword evidence="8" id="KW-0479">Metal-binding</keyword>
<protein>
    <submittedName>
        <fullName evidence="10">Phosphotransferase</fullName>
    </submittedName>
</protein>
<keyword evidence="2 10" id="KW-0808">Transferase</keyword>
<dbReference type="InterPro" id="IPR002575">
    <property type="entry name" value="Aminoglycoside_PTrfase"/>
</dbReference>